<name>A0ABV7HPP0_9GAMM</name>
<organism evidence="1 2">
    <name type="scientific">Gilvimarinus japonicus</name>
    <dbReference type="NCBI Taxonomy" id="1796469"/>
    <lineage>
        <taxon>Bacteria</taxon>
        <taxon>Pseudomonadati</taxon>
        <taxon>Pseudomonadota</taxon>
        <taxon>Gammaproteobacteria</taxon>
        <taxon>Cellvibrionales</taxon>
        <taxon>Cellvibrionaceae</taxon>
        <taxon>Gilvimarinus</taxon>
    </lineage>
</organism>
<protein>
    <submittedName>
        <fullName evidence="1">Uncharacterized protein</fullName>
    </submittedName>
</protein>
<dbReference type="EMBL" id="JBHRTL010000006">
    <property type="protein sequence ID" value="MFC3154658.1"/>
    <property type="molecule type" value="Genomic_DNA"/>
</dbReference>
<accession>A0ABV7HPP0</accession>
<evidence type="ECO:0000313" key="1">
    <source>
        <dbReference type="EMBL" id="MFC3154658.1"/>
    </source>
</evidence>
<dbReference type="Proteomes" id="UP001595548">
    <property type="component" value="Unassembled WGS sequence"/>
</dbReference>
<proteinExistence type="predicted"/>
<keyword evidence="2" id="KW-1185">Reference proteome</keyword>
<sequence length="148" mass="17768">MGEKQLLMALYENRKQFLTVNFRIHGDKCGVGQSYMYAISHDLYPFFSQEYSLEGDNQDPYSECYKISPDEIGEILKYIDDEWLEGRLHTFYDLEQHFGSRFDRWTLICVLRYCYLDGRFDDSLWEKLVEWAPSEAKSITRELNDWEI</sequence>
<comment type="caution">
    <text evidence="1">The sequence shown here is derived from an EMBL/GenBank/DDBJ whole genome shotgun (WGS) entry which is preliminary data.</text>
</comment>
<reference evidence="2" key="1">
    <citation type="journal article" date="2019" name="Int. J. Syst. Evol. Microbiol.">
        <title>The Global Catalogue of Microorganisms (GCM) 10K type strain sequencing project: providing services to taxonomists for standard genome sequencing and annotation.</title>
        <authorList>
            <consortium name="The Broad Institute Genomics Platform"/>
            <consortium name="The Broad Institute Genome Sequencing Center for Infectious Disease"/>
            <person name="Wu L."/>
            <person name="Ma J."/>
        </authorList>
    </citation>
    <scope>NUCLEOTIDE SEQUENCE [LARGE SCALE GENOMIC DNA]</scope>
    <source>
        <strain evidence="2">KCTC 52141</strain>
    </source>
</reference>
<gene>
    <name evidence="1" type="ORF">ACFOEB_05530</name>
</gene>
<dbReference type="RefSeq" id="WP_382415039.1">
    <property type="nucleotide sequence ID" value="NZ_AP031500.1"/>
</dbReference>
<evidence type="ECO:0000313" key="2">
    <source>
        <dbReference type="Proteomes" id="UP001595548"/>
    </source>
</evidence>